<evidence type="ECO:0000313" key="2">
    <source>
        <dbReference type="EMBL" id="MEN2767809.1"/>
    </source>
</evidence>
<dbReference type="SUPFAM" id="SSF55729">
    <property type="entry name" value="Acyl-CoA N-acyltransferases (Nat)"/>
    <property type="match status" value="1"/>
</dbReference>
<dbReference type="InterPro" id="IPR000182">
    <property type="entry name" value="GNAT_dom"/>
</dbReference>
<dbReference type="RefSeq" id="WP_345825276.1">
    <property type="nucleotide sequence ID" value="NZ_JBDIML010000003.1"/>
</dbReference>
<sequence>MNIEIKSITKENIRDCARLEVAEDQKNFVARNVATIAWAYVDETFTPYAIYHEDTVVGVAAVEYIPENEPEDKHWIPRFMVGEQFQGMGYGKKAMKELIAMISKHKDCERIRLSVVPENQSAIAFYEKVGFNMTAEKIEDELVMEYFLK</sequence>
<evidence type="ECO:0000313" key="3">
    <source>
        <dbReference type="Proteomes" id="UP001444625"/>
    </source>
</evidence>
<evidence type="ECO:0000259" key="1">
    <source>
        <dbReference type="PROSITE" id="PS51186"/>
    </source>
</evidence>
<gene>
    <name evidence="2" type="ORF">ABC228_11460</name>
</gene>
<dbReference type="Proteomes" id="UP001444625">
    <property type="component" value="Unassembled WGS sequence"/>
</dbReference>
<comment type="caution">
    <text evidence="2">The sequence shown here is derived from an EMBL/GenBank/DDBJ whole genome shotgun (WGS) entry which is preliminary data.</text>
</comment>
<protein>
    <submittedName>
        <fullName evidence="2">GNAT family N-acetyltransferase</fullName>
    </submittedName>
</protein>
<accession>A0ABU9XL45</accession>
<organism evidence="2 3">
    <name type="scientific">Ornithinibacillus xuwenensis</name>
    <dbReference type="NCBI Taxonomy" id="3144668"/>
    <lineage>
        <taxon>Bacteria</taxon>
        <taxon>Bacillati</taxon>
        <taxon>Bacillota</taxon>
        <taxon>Bacilli</taxon>
        <taxon>Bacillales</taxon>
        <taxon>Bacillaceae</taxon>
        <taxon>Ornithinibacillus</taxon>
    </lineage>
</organism>
<keyword evidence="3" id="KW-1185">Reference proteome</keyword>
<reference evidence="2 3" key="1">
    <citation type="submission" date="2024-05" db="EMBL/GenBank/DDBJ databases">
        <authorList>
            <person name="Haq I."/>
            <person name="Ullah Z."/>
            <person name="Ahmad R."/>
            <person name="Li M."/>
            <person name="Tong Y."/>
        </authorList>
    </citation>
    <scope>NUCLEOTIDE SEQUENCE [LARGE SCALE GENOMIC DNA]</scope>
    <source>
        <strain evidence="2 3">16A2E</strain>
    </source>
</reference>
<proteinExistence type="predicted"/>
<dbReference type="InterPro" id="IPR050276">
    <property type="entry name" value="MshD_Acetyltransferase"/>
</dbReference>
<dbReference type="Gene3D" id="3.40.630.30">
    <property type="match status" value="1"/>
</dbReference>
<feature type="domain" description="N-acetyltransferase" evidence="1">
    <location>
        <begin position="3"/>
        <end position="149"/>
    </location>
</feature>
<name>A0ABU9XL45_9BACI</name>
<dbReference type="EMBL" id="JBDIML010000003">
    <property type="protein sequence ID" value="MEN2767809.1"/>
    <property type="molecule type" value="Genomic_DNA"/>
</dbReference>
<dbReference type="PROSITE" id="PS51186">
    <property type="entry name" value="GNAT"/>
    <property type="match status" value="1"/>
</dbReference>
<dbReference type="PANTHER" id="PTHR43617">
    <property type="entry name" value="L-AMINO ACID N-ACETYLTRANSFERASE"/>
    <property type="match status" value="1"/>
</dbReference>
<dbReference type="CDD" id="cd04301">
    <property type="entry name" value="NAT_SF"/>
    <property type="match status" value="1"/>
</dbReference>
<dbReference type="InterPro" id="IPR016181">
    <property type="entry name" value="Acyl_CoA_acyltransferase"/>
</dbReference>
<dbReference type="Pfam" id="PF00583">
    <property type="entry name" value="Acetyltransf_1"/>
    <property type="match status" value="1"/>
</dbReference>